<dbReference type="CDD" id="cd06257">
    <property type="entry name" value="DnaJ"/>
    <property type="match status" value="1"/>
</dbReference>
<organism evidence="5 6">
    <name type="scientific">Cronobacter turicensis (strain DSM 18703 / CCUG 55852 / LMG 23827 / z3032)</name>
    <dbReference type="NCBI Taxonomy" id="693216"/>
    <lineage>
        <taxon>Bacteria</taxon>
        <taxon>Pseudomonadati</taxon>
        <taxon>Pseudomonadota</taxon>
        <taxon>Gammaproteobacteria</taxon>
        <taxon>Enterobacterales</taxon>
        <taxon>Enterobacteriaceae</taxon>
        <taxon>Cronobacter</taxon>
    </lineage>
</organism>
<name>C9XUM1_CROTZ</name>
<feature type="transmembrane region" description="Helical" evidence="3">
    <location>
        <begin position="411"/>
        <end position="433"/>
    </location>
</feature>
<dbReference type="InterPro" id="IPR036869">
    <property type="entry name" value="J_dom_sf"/>
</dbReference>
<keyword evidence="3" id="KW-1133">Transmembrane helix</keyword>
<reference evidence="5 6" key="1">
    <citation type="journal article" date="2010" name="J. Bacteriol.">
        <title>Complete Genome Sequence of Cronobacter turicensis LMG 23827, a foodborne pathogen causing deaths in neonates.</title>
        <authorList>
            <person name="Stephan R."/>
            <person name="Lehner A."/>
            <person name="Tischler P."/>
            <person name="Rattei T."/>
        </authorList>
    </citation>
    <scope>NUCLEOTIDE SEQUENCE [LARGE SCALE GENOMIC DNA]</scope>
    <source>
        <strain evidence="6">DSM 18703 / CCUG 55852 / LMG 23827 / z3032</strain>
    </source>
</reference>
<proteinExistence type="predicted"/>
<dbReference type="PROSITE" id="PS50076">
    <property type="entry name" value="DNAJ_2"/>
    <property type="match status" value="1"/>
</dbReference>
<gene>
    <name evidence="5" type="ordered locus">Ctu_25570</name>
</gene>
<reference evidence="6" key="2">
    <citation type="journal article" date="2011" name="J. Bacteriol.">
        <title>Complete genome sequence of Cronobacter turicensis LMG 23827, a food-borne pathogen causing deaths in neonates.</title>
        <authorList>
            <person name="Stephan R."/>
            <person name="Lehner A."/>
            <person name="Tischler P."/>
            <person name="Rattei T."/>
        </authorList>
    </citation>
    <scope>NUCLEOTIDE SEQUENCE [LARGE SCALE GENOMIC DNA]</scope>
    <source>
        <strain evidence="6">DSM 18703 / CCUG 55852 / LMG 23827 / z3032</strain>
    </source>
</reference>
<accession>C9XUM1</accession>
<feature type="compositionally biased region" description="Acidic residues" evidence="2">
    <location>
        <begin position="58"/>
        <end position="81"/>
    </location>
</feature>
<evidence type="ECO:0000313" key="5">
    <source>
        <dbReference type="EMBL" id="CBA31717.1"/>
    </source>
</evidence>
<dbReference type="PATRIC" id="fig|693216.3.peg.2426"/>
<evidence type="ECO:0000313" key="6">
    <source>
        <dbReference type="Proteomes" id="UP000002069"/>
    </source>
</evidence>
<keyword evidence="3" id="KW-0472">Membrane</keyword>
<dbReference type="KEGG" id="ctu:CTU_25570"/>
<feature type="region of interest" description="Disordered" evidence="2">
    <location>
        <begin position="549"/>
        <end position="584"/>
    </location>
</feature>
<evidence type="ECO:0000256" key="2">
    <source>
        <dbReference type="SAM" id="MobiDB-lite"/>
    </source>
</evidence>
<dbReference type="Proteomes" id="UP000002069">
    <property type="component" value="Chromosome"/>
</dbReference>
<dbReference type="EMBL" id="FN543093">
    <property type="protein sequence ID" value="CBA31717.1"/>
    <property type="molecule type" value="Genomic_DNA"/>
</dbReference>
<feature type="transmembrane region" description="Helical" evidence="3">
    <location>
        <begin position="384"/>
        <end position="405"/>
    </location>
</feature>
<dbReference type="SUPFAM" id="SSF46565">
    <property type="entry name" value="Chaperone J-domain"/>
    <property type="match status" value="1"/>
</dbReference>
<evidence type="ECO:0000256" key="3">
    <source>
        <dbReference type="SAM" id="Phobius"/>
    </source>
</evidence>
<feature type="transmembrane region" description="Helical" evidence="3">
    <location>
        <begin position="464"/>
        <end position="483"/>
    </location>
</feature>
<dbReference type="InterPro" id="IPR001623">
    <property type="entry name" value="DnaJ_domain"/>
</dbReference>
<keyword evidence="3" id="KW-0812">Transmembrane</keyword>
<feature type="domain" description="J" evidence="4">
    <location>
        <begin position="2"/>
        <end position="67"/>
    </location>
</feature>
<dbReference type="Gene3D" id="1.10.287.110">
    <property type="entry name" value="DnaJ domain"/>
    <property type="match status" value="1"/>
</dbReference>
<feature type="transmembrane region" description="Helical" evidence="3">
    <location>
        <begin position="529"/>
        <end position="546"/>
    </location>
</feature>
<feature type="region of interest" description="Disordered" evidence="2">
    <location>
        <begin position="49"/>
        <end position="112"/>
    </location>
</feature>
<keyword evidence="1" id="KW-0143">Chaperone</keyword>
<protein>
    <recommendedName>
        <fullName evidence="4">J domain-containing protein</fullName>
    </recommendedName>
</protein>
<sequence length="612" mass="68920">MRALQILGLAPGADERAIKRAYARLLKGCRPDDDPQGFQQLRDAYEQALEQARRGVADDEDEYDEDDACDDTDEEHDDDSEADARREADAPPLTPHFSEPEPPQSEPVRRAPVYAPPRTAALIDGLNEENLNARWLTAQEAGEARVFEEAVLTRCLWHLAPDEHAFAARAQALFQWLTPGQRLTPDDAQQNRLRTVLLAPYAEQMQAALEEGHDARYIACLRALANTPWLQSYDGQRQLQQLALTLLDAQPDWLPERFAALCRLFHWDETRGERPDLPELWAQVIARDEDERLYAQLAAQRDAPGDSPAHRAAQMVLRVQDEDARMLAGIDYTDEDWQACARLNDLLTLGHPALIPRFAGADIHAWQQTYHKLNEAHGPMLRSIWFVGLMMATFSWMLPALYHGTITPWGVVVRVLVAPVVAMLVGIFPLVLWQGLTQPFSGSDAALSERLLPRFIYSRRRKRWRLFAHVIPFCVVSLVIAAICGRLAMWVFVIVTLSLAWTDLWRYPGALRRYRKPPTPKRSGLKKQVLLALLFFAIITGVRALLPGKPQATPPQDTQPVVTRGEASPGRVGPAPTDCGTPPPMPPLCRNLNDPQACSERVNHEWHARCDN</sequence>
<dbReference type="HOGENOM" id="CLU_034650_0_0_6"/>
<evidence type="ECO:0000256" key="1">
    <source>
        <dbReference type="ARBA" id="ARBA00023186"/>
    </source>
</evidence>
<evidence type="ECO:0000259" key="4">
    <source>
        <dbReference type="PROSITE" id="PS50076"/>
    </source>
</evidence>
<dbReference type="AlphaFoldDB" id="C9XUM1"/>
<feature type="transmembrane region" description="Helical" evidence="3">
    <location>
        <begin position="489"/>
        <end position="508"/>
    </location>
</feature>
<keyword evidence="6" id="KW-1185">Reference proteome</keyword>